<dbReference type="PROSITE" id="PS00973">
    <property type="entry name" value="USP_2"/>
    <property type="match status" value="1"/>
</dbReference>
<evidence type="ECO:0000256" key="15">
    <source>
        <dbReference type="SAM" id="MobiDB-lite"/>
    </source>
</evidence>
<accession>A0A3R7JU61</accession>
<keyword evidence="5" id="KW-0808">Transferase</keyword>
<dbReference type="InterPro" id="IPR028889">
    <property type="entry name" value="USP"/>
</dbReference>
<organism evidence="19 20">
    <name type="scientific">Phytophthora kernoviae</name>
    <dbReference type="NCBI Taxonomy" id="325452"/>
    <lineage>
        <taxon>Eukaryota</taxon>
        <taxon>Sar</taxon>
        <taxon>Stramenopiles</taxon>
        <taxon>Oomycota</taxon>
        <taxon>Peronosporomycetes</taxon>
        <taxon>Peronosporales</taxon>
        <taxon>Peronosporaceae</taxon>
        <taxon>Phytophthora</taxon>
    </lineage>
</organism>
<dbReference type="Gene3D" id="3.90.70.10">
    <property type="entry name" value="Cysteine proteinases"/>
    <property type="match status" value="1"/>
</dbReference>
<dbReference type="SMART" id="SM00105">
    <property type="entry name" value="ArfGap"/>
    <property type="match status" value="1"/>
</dbReference>
<feature type="compositionally biased region" description="Low complexity" evidence="15">
    <location>
        <begin position="806"/>
        <end position="820"/>
    </location>
</feature>
<dbReference type="SUPFAM" id="SSF57863">
    <property type="entry name" value="ArfGap/RecO-like zinc finger"/>
    <property type="match status" value="1"/>
</dbReference>
<name>A0A3R7JU61_9STRA</name>
<dbReference type="InterPro" id="IPR037278">
    <property type="entry name" value="ARFGAP/RecO"/>
</dbReference>
<evidence type="ECO:0000256" key="3">
    <source>
        <dbReference type="ARBA" id="ARBA00022468"/>
    </source>
</evidence>
<dbReference type="PROSITE" id="PS50115">
    <property type="entry name" value="ARFGAP"/>
    <property type="match status" value="1"/>
</dbReference>
<evidence type="ECO:0000256" key="2">
    <source>
        <dbReference type="ARBA" id="ARBA00008661"/>
    </source>
</evidence>
<dbReference type="InterPro" id="IPR001164">
    <property type="entry name" value="ArfGAP_dom"/>
</dbReference>
<evidence type="ECO:0000256" key="6">
    <source>
        <dbReference type="ARBA" id="ARBA00022692"/>
    </source>
</evidence>
<evidence type="ECO:0000313" key="20">
    <source>
        <dbReference type="Proteomes" id="UP000285624"/>
    </source>
</evidence>
<evidence type="ECO:0000256" key="4">
    <source>
        <dbReference type="ARBA" id="ARBA00022676"/>
    </source>
</evidence>
<dbReference type="CDD" id="cd08204">
    <property type="entry name" value="ArfGap"/>
    <property type="match status" value="1"/>
</dbReference>
<dbReference type="SUPFAM" id="SSF54001">
    <property type="entry name" value="Cysteine proteinases"/>
    <property type="match status" value="1"/>
</dbReference>
<evidence type="ECO:0000256" key="5">
    <source>
        <dbReference type="ARBA" id="ARBA00022679"/>
    </source>
</evidence>
<protein>
    <recommendedName>
        <fullName evidence="22">Arf-GAP domain-containing protein</fullName>
    </recommendedName>
</protein>
<dbReference type="InterPro" id="IPR002659">
    <property type="entry name" value="Glyco_trans_31"/>
</dbReference>
<dbReference type="Proteomes" id="UP000285624">
    <property type="component" value="Unassembled WGS sequence"/>
</dbReference>
<dbReference type="InterPro" id="IPR051718">
    <property type="entry name" value="ARF_GTPase-activating"/>
</dbReference>
<comment type="caution">
    <text evidence="19">The sequence shown here is derived from an EMBL/GenBank/DDBJ whole genome shotgun (WGS) entry which is preliminary data.</text>
</comment>
<keyword evidence="11" id="KW-1133">Transmembrane helix</keyword>
<dbReference type="InterPro" id="IPR001394">
    <property type="entry name" value="Peptidase_C19_UCH"/>
</dbReference>
<dbReference type="Proteomes" id="UP000285883">
    <property type="component" value="Unassembled WGS sequence"/>
</dbReference>
<dbReference type="GO" id="GO:0016579">
    <property type="term" value="P:protein deubiquitination"/>
    <property type="evidence" value="ECO:0007669"/>
    <property type="project" value="InterPro"/>
</dbReference>
<keyword evidence="10" id="KW-0735">Signal-anchor</keyword>
<gene>
    <name evidence="18" type="ORF">BBI17_004731</name>
    <name evidence="19" type="ORF">BBO99_00004860</name>
</gene>
<evidence type="ECO:0000259" key="16">
    <source>
        <dbReference type="PROSITE" id="PS50115"/>
    </source>
</evidence>
<keyword evidence="12" id="KW-0333">Golgi apparatus</keyword>
<evidence type="ECO:0000256" key="9">
    <source>
        <dbReference type="ARBA" id="ARBA00022833"/>
    </source>
</evidence>
<evidence type="ECO:0000313" key="19">
    <source>
        <dbReference type="EMBL" id="RLN79969.1"/>
    </source>
</evidence>
<keyword evidence="13" id="KW-0472">Membrane</keyword>
<comment type="similarity">
    <text evidence="2">Belongs to the glycosyltransferase 31 family.</text>
</comment>
<reference evidence="20 21" key="1">
    <citation type="submission" date="2018-07" db="EMBL/GenBank/DDBJ databases">
        <title>Genome sequencing of oomycete isolates from Chile give support for New Zealand origin for Phytophthora kernoviae and make available the first Nothophytophthora sp. genome.</title>
        <authorList>
            <person name="Studholme D.J."/>
            <person name="Sanfuentes E."/>
            <person name="Panda P."/>
            <person name="Hill R."/>
            <person name="Sambles C."/>
            <person name="Grant M."/>
            <person name="Williams N.M."/>
            <person name="Mcdougal R.L."/>
        </authorList>
    </citation>
    <scope>NUCLEOTIDE SEQUENCE [LARGE SCALE GENOMIC DNA]</scope>
    <source>
        <strain evidence="18">Chile2</strain>
        <strain evidence="19">Chile4</strain>
    </source>
</reference>
<keyword evidence="3" id="KW-0343">GTPase activation</keyword>
<dbReference type="PANTHER" id="PTHR45705">
    <property type="entry name" value="FI20236P1"/>
    <property type="match status" value="1"/>
</dbReference>
<evidence type="ECO:0000259" key="17">
    <source>
        <dbReference type="PROSITE" id="PS50235"/>
    </source>
</evidence>
<evidence type="ECO:0000256" key="7">
    <source>
        <dbReference type="ARBA" id="ARBA00022723"/>
    </source>
</evidence>
<evidence type="ECO:0000256" key="11">
    <source>
        <dbReference type="ARBA" id="ARBA00022989"/>
    </source>
</evidence>
<evidence type="ECO:0000256" key="14">
    <source>
        <dbReference type="PROSITE-ProRule" id="PRU00288"/>
    </source>
</evidence>
<evidence type="ECO:0008006" key="22">
    <source>
        <dbReference type="Google" id="ProtNLM"/>
    </source>
</evidence>
<dbReference type="Gene3D" id="1.10.220.150">
    <property type="entry name" value="Arf GTPase activating protein"/>
    <property type="match status" value="1"/>
</dbReference>
<keyword evidence="6" id="KW-0812">Transmembrane</keyword>
<dbReference type="PRINTS" id="PR00405">
    <property type="entry name" value="REVINTRACTNG"/>
</dbReference>
<dbReference type="EMBL" id="MBDN02000125">
    <property type="protein sequence ID" value="RLN79969.1"/>
    <property type="molecule type" value="Genomic_DNA"/>
</dbReference>
<dbReference type="Pfam" id="PF01762">
    <property type="entry name" value="Galactosyl_T"/>
    <property type="match status" value="1"/>
</dbReference>
<dbReference type="PROSITE" id="PS50235">
    <property type="entry name" value="USP_3"/>
    <property type="match status" value="1"/>
</dbReference>
<dbReference type="PANTHER" id="PTHR45705:SF1">
    <property type="entry name" value="FI20236P1"/>
    <property type="match status" value="1"/>
</dbReference>
<dbReference type="EMBL" id="MAYM02001629">
    <property type="protein sequence ID" value="RLN14262.1"/>
    <property type="molecule type" value="Genomic_DNA"/>
</dbReference>
<dbReference type="AlphaFoldDB" id="A0A3R7JU61"/>
<dbReference type="FunFam" id="3.90.70.10:FF:000093">
    <property type="entry name" value="Ubiquitin carboxyl-terminal hydrolase, putative"/>
    <property type="match status" value="1"/>
</dbReference>
<comment type="subcellular location">
    <subcellularLocation>
        <location evidence="1">Golgi apparatus membrane</location>
        <topology evidence="1">Single-pass type II membrane protein</topology>
    </subcellularLocation>
</comment>
<evidence type="ECO:0000256" key="1">
    <source>
        <dbReference type="ARBA" id="ARBA00004323"/>
    </source>
</evidence>
<dbReference type="GO" id="GO:0016758">
    <property type="term" value="F:hexosyltransferase activity"/>
    <property type="evidence" value="ECO:0007669"/>
    <property type="project" value="InterPro"/>
</dbReference>
<feature type="domain" description="USP" evidence="17">
    <location>
        <begin position="1"/>
        <end position="279"/>
    </location>
</feature>
<dbReference type="GO" id="GO:0000139">
    <property type="term" value="C:Golgi membrane"/>
    <property type="evidence" value="ECO:0007669"/>
    <property type="project" value="UniProtKB-SubCell"/>
</dbReference>
<dbReference type="CDD" id="cd02257">
    <property type="entry name" value="Peptidase_C19"/>
    <property type="match status" value="1"/>
</dbReference>
<sequence length="903" mass="101245">MVAFTREFEEPTLAQRKNQAAASVDAAFESAQAFDDEWAEVGKRGKSSVLRQNPVDTIRSPINWLFKGALRSELKMNGKKQSSITVEPFHCLHLNLDYEAQDSSFVTGTNGMTKPLSTPITIEEMIRKSFAIEVIEDINQVPTMKKFTTVESLPVVLTLSVKRFTYHPEQGPVKLQQFVKYPPFLEFPTQFMSPTCRAENGMDVPGVASGSGPGFSTPPMYELFAVVSHLGKFVVGGHYTCVCRDNKDQWFRYDDEHVTSISEATALAENAYLLLYIRTNKRPPPVASAPPSPGSSFIKAKGSGVQLNLNVTSIEAFEARYEDMRLCVELNGLWKSCTLPFVFDNLLEDNYTARAFITDAEDTVRYHDTAGTSFTVLSPSAFKIQTKMLVEKSLEAQQFPKDIALVHWAESGQQQDIEAREELSPKQSSFATDPLLLIGIKTAVVASFPRRQAIRETWANPSLLPHGVKVLFLGCKPNVTGFQSNQDRDRIVQALAKERAMYRDLLTEELECTDSYEQLSDKVKSFMHLAAAEFPHTKYVMLADDDIYLRVDKLAEYLRGEAPRERAYFGEVWDLKFAHKQKPVRDPFSKYHLPKDQYPLSTLLPYASGPHYVVSMDCASRAPDDQTKLKKKLNELMKLEENKFCADCGCRGPRWASINLGVFICIACSGIHRSLGVHLTFVRSVNLDSWTPEQVQQMQRWGNGRAKAYYEATVPRDYRIPTEHASVREKEMWIREKYERKSAPVPTSKPEQLVPVAAAPKQDEWASFGGSTNAQSGFKDAFAPGPVDQHVNKMANIMASFGPSTQQQQQPQQQNAFPPQQGMPPAPMMGMNMNGMNAMGGGMMPPRPMGMNMSMGMPPQQGFMNPMMGQQNMMGQQPNMMMNPMQNQMYGAQMMNGNGFQGT</sequence>
<dbReference type="InterPro" id="IPR038508">
    <property type="entry name" value="ArfGAP_dom_sf"/>
</dbReference>
<dbReference type="STRING" id="325452.A0A3R7JU61"/>
<feature type="region of interest" description="Disordered" evidence="15">
    <location>
        <begin position="802"/>
        <end position="825"/>
    </location>
</feature>
<evidence type="ECO:0000256" key="8">
    <source>
        <dbReference type="ARBA" id="ARBA00022771"/>
    </source>
</evidence>
<dbReference type="GO" id="GO:0008270">
    <property type="term" value="F:zinc ion binding"/>
    <property type="evidence" value="ECO:0007669"/>
    <property type="project" value="UniProtKB-KW"/>
</dbReference>
<proteinExistence type="inferred from homology"/>
<dbReference type="Pfam" id="PF00443">
    <property type="entry name" value="UCH"/>
    <property type="match status" value="1"/>
</dbReference>
<keyword evidence="20" id="KW-1185">Reference proteome</keyword>
<dbReference type="FunFam" id="1.10.220.150:FF:000009">
    <property type="entry name" value="stromal membrane-associated protein 1 isoform X1"/>
    <property type="match status" value="1"/>
</dbReference>
<keyword evidence="9" id="KW-0862">Zinc</keyword>
<evidence type="ECO:0000256" key="12">
    <source>
        <dbReference type="ARBA" id="ARBA00023034"/>
    </source>
</evidence>
<keyword evidence="4" id="KW-0328">Glycosyltransferase</keyword>
<dbReference type="InterPro" id="IPR018200">
    <property type="entry name" value="USP_CS"/>
</dbReference>
<evidence type="ECO:0000313" key="21">
    <source>
        <dbReference type="Proteomes" id="UP000285883"/>
    </source>
</evidence>
<dbReference type="GO" id="GO:0005096">
    <property type="term" value="F:GTPase activator activity"/>
    <property type="evidence" value="ECO:0007669"/>
    <property type="project" value="UniProtKB-KW"/>
</dbReference>
<evidence type="ECO:0000256" key="10">
    <source>
        <dbReference type="ARBA" id="ARBA00022968"/>
    </source>
</evidence>
<dbReference type="GO" id="GO:0004843">
    <property type="term" value="F:cysteine-type deubiquitinase activity"/>
    <property type="evidence" value="ECO:0007669"/>
    <property type="project" value="InterPro"/>
</dbReference>
<evidence type="ECO:0000313" key="18">
    <source>
        <dbReference type="EMBL" id="RLN14262.1"/>
    </source>
</evidence>
<keyword evidence="7" id="KW-0479">Metal-binding</keyword>
<dbReference type="Pfam" id="PF01412">
    <property type="entry name" value="ArfGap"/>
    <property type="match status" value="1"/>
</dbReference>
<dbReference type="InterPro" id="IPR038765">
    <property type="entry name" value="Papain-like_cys_pep_sf"/>
</dbReference>
<keyword evidence="8 14" id="KW-0863">Zinc-finger</keyword>
<feature type="domain" description="Arf-GAP" evidence="16">
    <location>
        <begin position="630"/>
        <end position="752"/>
    </location>
</feature>
<evidence type="ECO:0000256" key="13">
    <source>
        <dbReference type="ARBA" id="ARBA00023136"/>
    </source>
</evidence>